<dbReference type="AlphaFoldDB" id="A0ABD2JBE2"/>
<evidence type="ECO:0000256" key="1">
    <source>
        <dbReference type="SAM" id="MobiDB-lite"/>
    </source>
</evidence>
<feature type="region of interest" description="Disordered" evidence="1">
    <location>
        <begin position="452"/>
        <end position="497"/>
    </location>
</feature>
<feature type="region of interest" description="Disordered" evidence="1">
    <location>
        <begin position="68"/>
        <end position="92"/>
    </location>
</feature>
<name>A0ABD2JBE2_9BILA</name>
<feature type="compositionally biased region" description="Polar residues" evidence="1">
    <location>
        <begin position="304"/>
        <end position="313"/>
    </location>
</feature>
<organism evidence="2 3">
    <name type="scientific">Heterodera trifolii</name>
    <dbReference type="NCBI Taxonomy" id="157864"/>
    <lineage>
        <taxon>Eukaryota</taxon>
        <taxon>Metazoa</taxon>
        <taxon>Ecdysozoa</taxon>
        <taxon>Nematoda</taxon>
        <taxon>Chromadorea</taxon>
        <taxon>Rhabditida</taxon>
        <taxon>Tylenchina</taxon>
        <taxon>Tylenchomorpha</taxon>
        <taxon>Tylenchoidea</taxon>
        <taxon>Heteroderidae</taxon>
        <taxon>Heteroderinae</taxon>
        <taxon>Heterodera</taxon>
    </lineage>
</organism>
<feature type="compositionally biased region" description="Basic and acidic residues" evidence="1">
    <location>
        <begin position="366"/>
        <end position="380"/>
    </location>
</feature>
<reference evidence="2 3" key="1">
    <citation type="submission" date="2024-10" db="EMBL/GenBank/DDBJ databases">
        <authorList>
            <person name="Kim D."/>
        </authorList>
    </citation>
    <scope>NUCLEOTIDE SEQUENCE [LARGE SCALE GENOMIC DNA]</scope>
    <source>
        <strain evidence="2">BH-2024</strain>
    </source>
</reference>
<keyword evidence="3" id="KW-1185">Reference proteome</keyword>
<feature type="region of interest" description="Disordered" evidence="1">
    <location>
        <begin position="1"/>
        <end position="41"/>
    </location>
</feature>
<proteinExistence type="predicted"/>
<accession>A0ABD2JBE2</accession>
<evidence type="ECO:0000313" key="3">
    <source>
        <dbReference type="Proteomes" id="UP001620626"/>
    </source>
</evidence>
<feature type="compositionally biased region" description="Basic and acidic residues" evidence="1">
    <location>
        <begin position="315"/>
        <end position="328"/>
    </location>
</feature>
<gene>
    <name evidence="2" type="ORF">niasHT_028310</name>
</gene>
<sequence>MTIEPSSDSGVAVTDTAGRESERDAKAATEPVRKGSTAVASERKEISISQYCGVFSTSAESASNNANGAGAGGSNGDCASSSSAPATADSPQHIGHALSQAASTAALILTNPGSTTVHNANIRHKLSLNGTADGPPQIGGIVASALCTRAVASSAAAATFCAPSTTISQRRFERRYHTVGEIETIRQPSQHQKVCLSAGVGTGNNTCGGGVAGTLHENQSNCAGGASTPGSSGILKRFSWNVSSPMGGSSRKIFSKLNELNGRRFSSQSTMSSLSSESFGSSTSGISSISSLHSSHCSASSGSTRPSHSQQWHQPCHDEVSTPTDRRQPIPIYAARKATLSSLITMHSVCSTTSTLIDTLPGDGGGTEKDEGKAVPKWEESAGGSDIPMGGEEGDGEGKKERKGSPNGMAKEKRTENANAKCDETATTATHCQAHSFCCNEGASVAHKLVIGKVGGGKQRKRNKGKSGGDSKSGRNGRGKRGGGGKAVPNGGSSKVPTKAAATILHKTEQFANVAKIGGKERKLYGILTRFAHFSPSVRSFLFFHRRQSQAKANAFDQAKHKAIDQAKGEQRHQPDLLSSAPAAFWL</sequence>
<comment type="caution">
    <text evidence="2">The sequence shown here is derived from an EMBL/GenBank/DDBJ whole genome shotgun (WGS) entry which is preliminary data.</text>
</comment>
<dbReference type="Proteomes" id="UP001620626">
    <property type="component" value="Unassembled WGS sequence"/>
</dbReference>
<feature type="compositionally biased region" description="Basic and acidic residues" evidence="1">
    <location>
        <begin position="396"/>
        <end position="418"/>
    </location>
</feature>
<feature type="compositionally biased region" description="Low complexity" evidence="1">
    <location>
        <begin position="76"/>
        <end position="91"/>
    </location>
</feature>
<feature type="region of interest" description="Disordered" evidence="1">
    <location>
        <begin position="357"/>
        <end position="418"/>
    </location>
</feature>
<evidence type="ECO:0000313" key="2">
    <source>
        <dbReference type="EMBL" id="KAL3087929.1"/>
    </source>
</evidence>
<dbReference type="EMBL" id="JBICBT010001008">
    <property type="protein sequence ID" value="KAL3087929.1"/>
    <property type="molecule type" value="Genomic_DNA"/>
</dbReference>
<feature type="compositionally biased region" description="Basic and acidic residues" evidence="1">
    <location>
        <begin position="17"/>
        <end position="33"/>
    </location>
</feature>
<feature type="region of interest" description="Disordered" evidence="1">
    <location>
        <begin position="295"/>
        <end position="328"/>
    </location>
</feature>
<protein>
    <submittedName>
        <fullName evidence="2">Uncharacterized protein</fullName>
    </submittedName>
</protein>